<dbReference type="GO" id="GO:0004452">
    <property type="term" value="F:isopentenyl-diphosphate delta-isomerase activity"/>
    <property type="evidence" value="ECO:0007669"/>
    <property type="project" value="UniProtKB-EC"/>
</dbReference>
<dbReference type="InterPro" id="IPR015797">
    <property type="entry name" value="NUDIX_hydrolase-like_dom_sf"/>
</dbReference>
<protein>
    <recommendedName>
        <fullName evidence="4">isopentenyl-diphosphate Delta-isomerase</fullName>
        <ecNumber evidence="4">5.3.3.2</ecNumber>
    </recommendedName>
</protein>
<name>A0A433Q2V2_9FUNG</name>
<dbReference type="NCBIfam" id="TIGR02150">
    <property type="entry name" value="IPP_isom_1"/>
    <property type="match status" value="1"/>
</dbReference>
<evidence type="ECO:0000256" key="9">
    <source>
        <dbReference type="ARBA" id="ARBA00023098"/>
    </source>
</evidence>
<dbReference type="PROSITE" id="PS51462">
    <property type="entry name" value="NUDIX"/>
    <property type="match status" value="1"/>
</dbReference>
<keyword evidence="10" id="KW-0414">Isoprene biosynthesis</keyword>
<dbReference type="GO" id="GO:0046872">
    <property type="term" value="F:metal ion binding"/>
    <property type="evidence" value="ECO:0007669"/>
    <property type="project" value="UniProtKB-KW"/>
</dbReference>
<organism evidence="14 15">
    <name type="scientific">Jimgerdemannia flammicorona</name>
    <dbReference type="NCBI Taxonomy" id="994334"/>
    <lineage>
        <taxon>Eukaryota</taxon>
        <taxon>Fungi</taxon>
        <taxon>Fungi incertae sedis</taxon>
        <taxon>Mucoromycota</taxon>
        <taxon>Mucoromycotina</taxon>
        <taxon>Endogonomycetes</taxon>
        <taxon>Endogonales</taxon>
        <taxon>Endogonaceae</taxon>
        <taxon>Jimgerdemannia</taxon>
    </lineage>
</organism>
<comment type="catalytic activity">
    <reaction evidence="12">
        <text>isopentenyl diphosphate = dimethylallyl diphosphate</text>
        <dbReference type="Rhea" id="RHEA:23284"/>
        <dbReference type="ChEBI" id="CHEBI:57623"/>
        <dbReference type="ChEBI" id="CHEBI:128769"/>
        <dbReference type="EC" id="5.3.3.2"/>
    </reaction>
    <physiologicalReaction direction="left-to-right" evidence="12">
        <dbReference type="Rhea" id="RHEA:23285"/>
    </physiologicalReaction>
</comment>
<keyword evidence="15" id="KW-1185">Reference proteome</keyword>
<dbReference type="PANTHER" id="PTHR10885:SF0">
    <property type="entry name" value="ISOPENTENYL-DIPHOSPHATE DELTA-ISOMERASE"/>
    <property type="match status" value="1"/>
</dbReference>
<dbReference type="GO" id="GO:0009240">
    <property type="term" value="P:isopentenyl diphosphate biosynthetic process"/>
    <property type="evidence" value="ECO:0007669"/>
    <property type="project" value="TreeGrafter"/>
</dbReference>
<comment type="cofactor">
    <cofactor evidence="1">
        <name>Mg(2+)</name>
        <dbReference type="ChEBI" id="CHEBI:18420"/>
    </cofactor>
</comment>
<evidence type="ECO:0000256" key="8">
    <source>
        <dbReference type="ARBA" id="ARBA00022955"/>
    </source>
</evidence>
<dbReference type="GO" id="GO:0006694">
    <property type="term" value="P:steroid biosynthetic process"/>
    <property type="evidence" value="ECO:0007669"/>
    <property type="project" value="UniProtKB-KW"/>
</dbReference>
<evidence type="ECO:0000256" key="3">
    <source>
        <dbReference type="ARBA" id="ARBA00007579"/>
    </source>
</evidence>
<keyword evidence="8" id="KW-0752">Steroid biosynthesis</keyword>
<evidence type="ECO:0000313" key="15">
    <source>
        <dbReference type="Proteomes" id="UP000274822"/>
    </source>
</evidence>
<dbReference type="Gene3D" id="3.90.79.10">
    <property type="entry name" value="Nucleoside Triphosphate Pyrophosphohydrolase"/>
    <property type="match status" value="1"/>
</dbReference>
<evidence type="ECO:0000256" key="1">
    <source>
        <dbReference type="ARBA" id="ARBA00001946"/>
    </source>
</evidence>
<proteinExistence type="inferred from homology"/>
<keyword evidence="6" id="KW-0479">Metal-binding</keyword>
<evidence type="ECO:0000256" key="12">
    <source>
        <dbReference type="ARBA" id="ARBA00029294"/>
    </source>
</evidence>
<evidence type="ECO:0000313" key="14">
    <source>
        <dbReference type="EMBL" id="RUS24004.1"/>
    </source>
</evidence>
<comment type="caution">
    <text evidence="14">The sequence shown here is derived from an EMBL/GenBank/DDBJ whole genome shotgun (WGS) entry which is preliminary data.</text>
</comment>
<dbReference type="GO" id="GO:0005737">
    <property type="term" value="C:cytoplasm"/>
    <property type="evidence" value="ECO:0007669"/>
    <property type="project" value="TreeGrafter"/>
</dbReference>
<dbReference type="SUPFAM" id="SSF55811">
    <property type="entry name" value="Nudix"/>
    <property type="match status" value="1"/>
</dbReference>
<dbReference type="FunFam" id="3.90.79.10:FF:000012">
    <property type="entry name" value="Isopentenyl-diphosphate Delta-isomerase 1"/>
    <property type="match status" value="1"/>
</dbReference>
<evidence type="ECO:0000256" key="11">
    <source>
        <dbReference type="ARBA" id="ARBA00023235"/>
    </source>
</evidence>
<evidence type="ECO:0000256" key="2">
    <source>
        <dbReference type="ARBA" id="ARBA00004826"/>
    </source>
</evidence>
<evidence type="ECO:0000259" key="13">
    <source>
        <dbReference type="PROSITE" id="PS51462"/>
    </source>
</evidence>
<dbReference type="AlphaFoldDB" id="A0A433Q2V2"/>
<dbReference type="PANTHER" id="PTHR10885">
    <property type="entry name" value="ISOPENTENYL-DIPHOSPHATE DELTA-ISOMERASE"/>
    <property type="match status" value="1"/>
</dbReference>
<gene>
    <name evidence="14" type="ORF">BC938DRAFT_474283</name>
</gene>
<evidence type="ECO:0000256" key="5">
    <source>
        <dbReference type="ARBA" id="ARBA00022516"/>
    </source>
</evidence>
<evidence type="ECO:0000256" key="7">
    <source>
        <dbReference type="ARBA" id="ARBA00022842"/>
    </source>
</evidence>
<dbReference type="Pfam" id="PF00293">
    <property type="entry name" value="NUDIX"/>
    <property type="match status" value="1"/>
</dbReference>
<dbReference type="EC" id="5.3.3.2" evidence="4"/>
<dbReference type="UniPathway" id="UPA00059">
    <property type="reaction ID" value="UER00104"/>
</dbReference>
<feature type="domain" description="Nudix hydrolase" evidence="13">
    <location>
        <begin position="53"/>
        <end position="225"/>
    </location>
</feature>
<accession>A0A433Q2V2</accession>
<dbReference type="CDD" id="cd02885">
    <property type="entry name" value="NUDIX_IPP_Isomerase"/>
    <property type="match status" value="1"/>
</dbReference>
<comment type="similarity">
    <text evidence="3">Belongs to the IPP isomerase type 1 family.</text>
</comment>
<keyword evidence="11 14" id="KW-0413">Isomerase</keyword>
<keyword evidence="7" id="KW-0460">Magnesium</keyword>
<dbReference type="GO" id="GO:0050992">
    <property type="term" value="P:dimethylallyl diphosphate biosynthetic process"/>
    <property type="evidence" value="ECO:0007669"/>
    <property type="project" value="UniProtKB-UniPathway"/>
</dbReference>
<comment type="pathway">
    <text evidence="2">Isoprenoid biosynthesis; dimethylallyl diphosphate biosynthesis; dimethylallyl diphosphate from isopentenyl diphosphate: step 1/1.</text>
</comment>
<evidence type="ECO:0000256" key="4">
    <source>
        <dbReference type="ARBA" id="ARBA00012057"/>
    </source>
</evidence>
<sequence>MHTMGNEINLDNYDEEQARLMEEMCILVDKDDNNIGADTKKACHLMKNINEGLLHRAFSVFLFNSEGKLLLQQRAAEKITFPDMWTNTCCSHPLNFKAELEEENQIGAEGCCFAISLTVPFYQRASSSPHAGVRRAAQRKLEHELGINPTQVPLDKFTFLTRIHYLAPHDGMWGEHEVDYILFMKANVDVTVNQNEVQAVKYVTPEELRKMFANPELAGGMMCLPRAFIHTLVLILYNLSNPPPSVSTRHPHDSLVQAHLRNLPLQVVGRS</sequence>
<evidence type="ECO:0000256" key="10">
    <source>
        <dbReference type="ARBA" id="ARBA00023229"/>
    </source>
</evidence>
<dbReference type="EMBL" id="RBNJ01017711">
    <property type="protein sequence ID" value="RUS24004.1"/>
    <property type="molecule type" value="Genomic_DNA"/>
</dbReference>
<keyword evidence="5" id="KW-0444">Lipid biosynthesis</keyword>
<dbReference type="InterPro" id="IPR000086">
    <property type="entry name" value="NUDIX_hydrolase_dom"/>
</dbReference>
<dbReference type="Proteomes" id="UP000274822">
    <property type="component" value="Unassembled WGS sequence"/>
</dbReference>
<reference evidence="14 15" key="1">
    <citation type="journal article" date="2018" name="New Phytol.">
        <title>Phylogenomics of Endogonaceae and evolution of mycorrhizas within Mucoromycota.</title>
        <authorList>
            <person name="Chang Y."/>
            <person name="Desiro A."/>
            <person name="Na H."/>
            <person name="Sandor L."/>
            <person name="Lipzen A."/>
            <person name="Clum A."/>
            <person name="Barry K."/>
            <person name="Grigoriev I.V."/>
            <person name="Martin F.M."/>
            <person name="Stajich J.E."/>
            <person name="Smith M.E."/>
            <person name="Bonito G."/>
            <person name="Spatafora J.W."/>
        </authorList>
    </citation>
    <scope>NUCLEOTIDE SEQUENCE [LARGE SCALE GENOMIC DNA]</scope>
    <source>
        <strain evidence="14 15">AD002</strain>
    </source>
</reference>
<dbReference type="InterPro" id="IPR011876">
    <property type="entry name" value="IsopentenylPP_isomerase_typ1"/>
</dbReference>
<evidence type="ECO:0000256" key="6">
    <source>
        <dbReference type="ARBA" id="ARBA00022723"/>
    </source>
</evidence>
<keyword evidence="9" id="KW-0443">Lipid metabolism</keyword>